<evidence type="ECO:0000259" key="4">
    <source>
        <dbReference type="Pfam" id="PF23317"/>
    </source>
</evidence>
<dbReference type="PANTHER" id="PTHR35859:SF1">
    <property type="entry name" value="NONSELECTIVE CATION CHANNEL PROTEIN"/>
    <property type="match status" value="1"/>
</dbReference>
<dbReference type="AlphaFoldDB" id="A0A9P7Z1W2"/>
<protein>
    <recommendedName>
        <fullName evidence="7">Ion transport domain-containing protein</fullName>
    </recommendedName>
</protein>
<keyword evidence="2" id="KW-0812">Transmembrane</keyword>
<name>A0A9P7Z1W2_9HELO</name>
<comment type="caution">
    <text evidence="5">The sequence shown here is derived from an EMBL/GenBank/DDBJ whole genome shotgun (WGS) entry which is preliminary data.</text>
</comment>
<feature type="transmembrane region" description="Helical" evidence="2">
    <location>
        <begin position="299"/>
        <end position="318"/>
    </location>
</feature>
<keyword evidence="2" id="KW-1133">Transmembrane helix</keyword>
<feature type="coiled-coil region" evidence="1">
    <location>
        <begin position="589"/>
        <end position="616"/>
    </location>
</feature>
<keyword evidence="6" id="KW-1185">Reference proteome</keyword>
<evidence type="ECO:0000313" key="5">
    <source>
        <dbReference type="EMBL" id="KAG9244058.1"/>
    </source>
</evidence>
<evidence type="ECO:0000256" key="2">
    <source>
        <dbReference type="SAM" id="Phobius"/>
    </source>
</evidence>
<feature type="domain" description="Calcium channel YVC1-like C-terminal transmembrane" evidence="4">
    <location>
        <begin position="248"/>
        <end position="536"/>
    </location>
</feature>
<feature type="transmembrane region" description="Helical" evidence="2">
    <location>
        <begin position="374"/>
        <end position="393"/>
    </location>
</feature>
<feature type="transmembrane region" description="Helical" evidence="2">
    <location>
        <begin position="435"/>
        <end position="456"/>
    </location>
</feature>
<dbReference type="OrthoDB" id="301415at2759"/>
<feature type="transmembrane region" description="Helical" evidence="2">
    <location>
        <begin position="338"/>
        <end position="367"/>
    </location>
</feature>
<proteinExistence type="predicted"/>
<dbReference type="Proteomes" id="UP000887226">
    <property type="component" value="Unassembled WGS sequence"/>
</dbReference>
<evidence type="ECO:0008006" key="7">
    <source>
        <dbReference type="Google" id="ProtNLM"/>
    </source>
</evidence>
<organism evidence="5 6">
    <name type="scientific">Calycina marina</name>
    <dbReference type="NCBI Taxonomy" id="1763456"/>
    <lineage>
        <taxon>Eukaryota</taxon>
        <taxon>Fungi</taxon>
        <taxon>Dikarya</taxon>
        <taxon>Ascomycota</taxon>
        <taxon>Pezizomycotina</taxon>
        <taxon>Leotiomycetes</taxon>
        <taxon>Helotiales</taxon>
        <taxon>Pezizellaceae</taxon>
        <taxon>Calycina</taxon>
    </lineage>
</organism>
<dbReference type="PANTHER" id="PTHR35859">
    <property type="entry name" value="NONSELECTIVE CATION CHANNEL PROTEIN"/>
    <property type="match status" value="1"/>
</dbReference>
<dbReference type="Pfam" id="PF23317">
    <property type="entry name" value="YVC1_C"/>
    <property type="match status" value="1"/>
</dbReference>
<dbReference type="InterPro" id="IPR056336">
    <property type="entry name" value="YVC1_C"/>
</dbReference>
<feature type="domain" description="YVC1 N-terminal linker helical" evidence="3">
    <location>
        <begin position="46"/>
        <end position="225"/>
    </location>
</feature>
<evidence type="ECO:0000256" key="1">
    <source>
        <dbReference type="SAM" id="Coils"/>
    </source>
</evidence>
<keyword evidence="2" id="KW-0472">Membrane</keyword>
<dbReference type="EMBL" id="MU253932">
    <property type="protein sequence ID" value="KAG9244058.1"/>
    <property type="molecule type" value="Genomic_DNA"/>
</dbReference>
<accession>A0A9P7Z1W2</accession>
<dbReference type="InterPro" id="IPR056337">
    <property type="entry name" value="LHD_YVC1"/>
</dbReference>
<evidence type="ECO:0000313" key="6">
    <source>
        <dbReference type="Proteomes" id="UP000887226"/>
    </source>
</evidence>
<feature type="transmembrane region" description="Helical" evidence="2">
    <location>
        <begin position="490"/>
        <end position="510"/>
    </location>
</feature>
<feature type="transmembrane region" description="Helical" evidence="2">
    <location>
        <begin position="522"/>
        <end position="540"/>
    </location>
</feature>
<dbReference type="Pfam" id="PF23190">
    <property type="entry name" value="LHD_TRPY1"/>
    <property type="match status" value="1"/>
</dbReference>
<evidence type="ECO:0000259" key="3">
    <source>
        <dbReference type="Pfam" id="PF23190"/>
    </source>
</evidence>
<keyword evidence="1" id="KW-0175">Coiled coil</keyword>
<gene>
    <name evidence="5" type="ORF">BJ878DRAFT_507946</name>
</gene>
<sequence>MVGINWKKLFRLNGFDAQDSREERSRLLGQLGDEEEMESAFPAKEVTKVALRLRRLIEECIPCELEEDLITKPNSKIITKKVVLAAKEAGGDEYGACVLYALLVNKRWFKLQAKKEPWDADMHEVRATATEVIAKEIIETEDDQNKLFMECLLKRYSVVVDDEQTQPANVIERAVDLHALQVTGSSGYQKCVSYLWRGWLIQDENDASKFVEYAQIDNPRYLSHLDPDLMRAPVYQNATQVCFSLLYLALFSQVIATVNPSGEIDVVEIILYIFTFGFLADEFAKFWKIGSNYIGFWNVFNLILYALLTTSLVMRFIALSHDSGLEKRKQYNELSYNFLAFSAPMFWGRLLLYLDSFTFFGSMLVVLKVMMKESLIFFALLGVIIIGFFQAFMGMDNTDNEIEDTYFILSSMANALMQSPDFSGFDNFAPPFGIILYYVFTFVVMVVLLNILIALYNSAYEDITSESNDEYMALFAQKTMQFVRAPDENVFIAPLNLIELFCLIIPLEWWMPKDMYAKLNDVVMAVAYSPLLLVAAWWETKSAKKVKGNRMRGQDDDDEEEEWEQMSGDFMEEEGWDKKVASVKPNVVDDTATVAVQELREEVKELKELLLKVVEKK</sequence>
<dbReference type="InterPro" id="IPR052971">
    <property type="entry name" value="TRP_calcium_channel"/>
</dbReference>
<reference evidence="5" key="1">
    <citation type="journal article" date="2021" name="IMA Fungus">
        <title>Genomic characterization of three marine fungi, including Emericellopsis atlantica sp. nov. with signatures of a generalist lifestyle and marine biomass degradation.</title>
        <authorList>
            <person name="Hagestad O.C."/>
            <person name="Hou L."/>
            <person name="Andersen J.H."/>
            <person name="Hansen E.H."/>
            <person name="Altermark B."/>
            <person name="Li C."/>
            <person name="Kuhnert E."/>
            <person name="Cox R.J."/>
            <person name="Crous P.W."/>
            <person name="Spatafora J.W."/>
            <person name="Lail K."/>
            <person name="Amirebrahimi M."/>
            <person name="Lipzen A."/>
            <person name="Pangilinan J."/>
            <person name="Andreopoulos W."/>
            <person name="Hayes R.D."/>
            <person name="Ng V."/>
            <person name="Grigoriev I.V."/>
            <person name="Jackson S.A."/>
            <person name="Sutton T.D.S."/>
            <person name="Dobson A.D.W."/>
            <person name="Rama T."/>
        </authorList>
    </citation>
    <scope>NUCLEOTIDE SEQUENCE</scope>
    <source>
        <strain evidence="5">TRa3180A</strain>
    </source>
</reference>